<accession>A0A2G9GJK1</accession>
<dbReference type="Proteomes" id="UP000231279">
    <property type="component" value="Unassembled WGS sequence"/>
</dbReference>
<organism evidence="1 2">
    <name type="scientific">Handroanthus impetiginosus</name>
    <dbReference type="NCBI Taxonomy" id="429701"/>
    <lineage>
        <taxon>Eukaryota</taxon>
        <taxon>Viridiplantae</taxon>
        <taxon>Streptophyta</taxon>
        <taxon>Embryophyta</taxon>
        <taxon>Tracheophyta</taxon>
        <taxon>Spermatophyta</taxon>
        <taxon>Magnoliopsida</taxon>
        <taxon>eudicotyledons</taxon>
        <taxon>Gunneridae</taxon>
        <taxon>Pentapetalae</taxon>
        <taxon>asterids</taxon>
        <taxon>lamiids</taxon>
        <taxon>Lamiales</taxon>
        <taxon>Bignoniaceae</taxon>
        <taxon>Crescentiina</taxon>
        <taxon>Tabebuia alliance</taxon>
        <taxon>Handroanthus</taxon>
    </lineage>
</organism>
<reference evidence="2" key="1">
    <citation type="journal article" date="2018" name="Gigascience">
        <title>Genome assembly of the Pink Ipe (Handroanthus impetiginosus, Bignoniaceae), a highly valued, ecologically keystone Neotropical timber forest tree.</title>
        <authorList>
            <person name="Silva-Junior O.B."/>
            <person name="Grattapaglia D."/>
            <person name="Novaes E."/>
            <person name="Collevatti R.G."/>
        </authorList>
    </citation>
    <scope>NUCLEOTIDE SEQUENCE [LARGE SCALE GENOMIC DNA]</scope>
    <source>
        <strain evidence="2">cv. UFG-1</strain>
    </source>
</reference>
<evidence type="ECO:0000313" key="1">
    <source>
        <dbReference type="EMBL" id="PIN05471.1"/>
    </source>
</evidence>
<keyword evidence="2" id="KW-1185">Reference proteome</keyword>
<comment type="caution">
    <text evidence="1">The sequence shown here is derived from an EMBL/GenBank/DDBJ whole genome shotgun (WGS) entry which is preliminary data.</text>
</comment>
<protein>
    <submittedName>
        <fullName evidence="1">Uncharacterized protein</fullName>
    </submittedName>
</protein>
<dbReference type="AlphaFoldDB" id="A0A2G9GJK1"/>
<sequence length="50" mass="5959">MPSPSIILSHYLFISSISYPCVRESLCFLSLPFSFPLSRFFFYFFKIIRL</sequence>
<proteinExistence type="predicted"/>
<evidence type="ECO:0000313" key="2">
    <source>
        <dbReference type="Proteomes" id="UP000231279"/>
    </source>
</evidence>
<gene>
    <name evidence="1" type="ORF">CDL12_21991</name>
</gene>
<dbReference type="EMBL" id="NKXS01004754">
    <property type="protein sequence ID" value="PIN05471.1"/>
    <property type="molecule type" value="Genomic_DNA"/>
</dbReference>
<name>A0A2G9GJK1_9LAMI</name>